<evidence type="ECO:0000313" key="3">
    <source>
        <dbReference type="Proteomes" id="UP000295070"/>
    </source>
</evidence>
<protein>
    <recommendedName>
        <fullName evidence="1">Galaxin-like repeats domain-containing protein</fullName>
    </recommendedName>
</protein>
<dbReference type="Pfam" id="PF24748">
    <property type="entry name" value="Galaxin_repeat"/>
    <property type="match status" value="3"/>
</dbReference>
<dbReference type="AlphaFoldDB" id="A0A484DKA5"/>
<name>A0A484DKA5_PERFV</name>
<feature type="domain" description="Galaxin-like repeats" evidence="1">
    <location>
        <begin position="279"/>
        <end position="417"/>
    </location>
</feature>
<feature type="domain" description="Galaxin-like repeats" evidence="1">
    <location>
        <begin position="127"/>
        <end position="223"/>
    </location>
</feature>
<accession>A0A484DKA5</accession>
<dbReference type="EMBL" id="SCKG01000003">
    <property type="protein sequence ID" value="TDH14897.1"/>
    <property type="molecule type" value="Genomic_DNA"/>
</dbReference>
<proteinExistence type="predicted"/>
<comment type="caution">
    <text evidence="2">The sequence shown here is derived from an EMBL/GenBank/DDBJ whole genome shotgun (WGS) entry which is preliminary data.</text>
</comment>
<dbReference type="PANTHER" id="PTHR34490">
    <property type="entry name" value="PROTEIN CBG12054-RELATED"/>
    <property type="match status" value="1"/>
</dbReference>
<evidence type="ECO:0000259" key="1">
    <source>
        <dbReference type="Pfam" id="PF24748"/>
    </source>
</evidence>
<dbReference type="STRING" id="8167.A0A484DKA5"/>
<dbReference type="InterPro" id="IPR055284">
    <property type="entry name" value="Galaxin-like"/>
</dbReference>
<dbReference type="Proteomes" id="UP000295070">
    <property type="component" value="Chromosome 3"/>
</dbReference>
<organism evidence="2 3">
    <name type="scientific">Perca flavescens</name>
    <name type="common">American yellow perch</name>
    <name type="synonym">Morone flavescens</name>
    <dbReference type="NCBI Taxonomy" id="8167"/>
    <lineage>
        <taxon>Eukaryota</taxon>
        <taxon>Metazoa</taxon>
        <taxon>Chordata</taxon>
        <taxon>Craniata</taxon>
        <taxon>Vertebrata</taxon>
        <taxon>Euteleostomi</taxon>
        <taxon>Actinopterygii</taxon>
        <taxon>Neopterygii</taxon>
        <taxon>Teleostei</taxon>
        <taxon>Neoteleostei</taxon>
        <taxon>Acanthomorphata</taxon>
        <taxon>Eupercaria</taxon>
        <taxon>Perciformes</taxon>
        <taxon>Percoidei</taxon>
        <taxon>Percidae</taxon>
        <taxon>Percinae</taxon>
        <taxon>Perca</taxon>
    </lineage>
</organism>
<evidence type="ECO:0000313" key="2">
    <source>
        <dbReference type="EMBL" id="TDH14897.1"/>
    </source>
</evidence>
<dbReference type="PANTHER" id="PTHR34490:SF3">
    <property type="entry name" value="GALAXIN-LIKE ISOFORM X2"/>
    <property type="match status" value="1"/>
</dbReference>
<keyword evidence="3" id="KW-1185">Reference proteome</keyword>
<sequence length="537" mass="59332">MQAFNPEEATCCKDGYTNDTAVTEGLSEKVSACCGLKAYDQLNFMCCNSTILAKPAPNAKCCDNDAYDEDKQMCCGPMENKTILTRNSSDHRCCGRDQFDLKTECCCVMNDSLKIQPITSSCCGKESAVCGTEAYNTSNELCCQSTVVSKPASNAKCCAENAYDEDKQMCCGPMENKTILTRNSSDHRCCGRDQFDLKTERCCVMNDSLKIQPITSSCCAKESGVQQQKPTPQPNCTEPNTTLCGSACYNPSSFRCCEKNQGKSQCRFPGQCDDASTVYNPCTHVCWDGFVSEWKSWIEQFHVSHGQHCCGTEVYWPRTEICCDGHRHAKKENTHCCGGKAYNIKDPQMKCCAGTLHKLTLLCRPGHDAQCCGSVLQTPHNVCCSSEDKEVLYSAKTGFGCCGHLYYNASLWSCCAGKLSPVPKVGQHQSVMIKESRLLSVNNLNETDLCDEMQIGTVESVSPDSIVFSNVLKIHGRNAMVKPLASPHILETPDRCSSPKLIPGNSYFFDEVKVFTDFNHNSILQSLYFILSKCYRP</sequence>
<feature type="domain" description="Galaxin-like repeats" evidence="1">
    <location>
        <begin position="2"/>
        <end position="126"/>
    </location>
</feature>
<dbReference type="InterPro" id="IPR056601">
    <property type="entry name" value="Galaxin_dom"/>
</dbReference>
<gene>
    <name evidence="2" type="ORF">EPR50_G00025560</name>
</gene>
<reference evidence="2 3" key="1">
    <citation type="submission" date="2019-01" db="EMBL/GenBank/DDBJ databases">
        <title>A chromosome-scale genome assembly of the yellow perch, Perca flavescens.</title>
        <authorList>
            <person name="Feron R."/>
            <person name="Morvezen R."/>
            <person name="Bestin A."/>
            <person name="Haffray P."/>
            <person name="Klopp C."/>
            <person name="Zahm M."/>
            <person name="Cabau C."/>
            <person name="Roques C."/>
            <person name="Donnadieu C."/>
            <person name="Bouchez O."/>
            <person name="Christie M."/>
            <person name="Larson W."/>
            <person name="Guiguen Y."/>
        </authorList>
    </citation>
    <scope>NUCLEOTIDE SEQUENCE [LARGE SCALE GENOMIC DNA]</scope>
    <source>
        <strain evidence="2">YP-PL-M2</strain>
        <tissue evidence="2">Blood</tissue>
    </source>
</reference>